<dbReference type="EMBL" id="JQ015307">
    <property type="protein sequence ID" value="AEZ66179.1"/>
    <property type="molecule type" value="Genomic_DNA"/>
</dbReference>
<dbReference type="RefSeq" id="YP_007392475.1">
    <property type="nucleotide sequence ID" value="NC_020201.1"/>
</dbReference>
<evidence type="ECO:0000313" key="1">
    <source>
        <dbReference type="EMBL" id="AEZ66179.1"/>
    </source>
</evidence>
<accession>K9L3P4</accession>
<dbReference type="OrthoDB" id="21139at10239"/>
<proteinExistence type="predicted"/>
<protein>
    <submittedName>
        <fullName evidence="1">Uncharacterized protein</fullName>
    </submittedName>
</protein>
<name>K9L3P4_9CAUD</name>
<evidence type="ECO:0000313" key="2">
    <source>
        <dbReference type="Proteomes" id="UP000010999"/>
    </source>
</evidence>
<gene>
    <name evidence="1" type="ORF">phiTE_013</name>
</gene>
<dbReference type="KEGG" id="vg:14515208"/>
<reference evidence="2" key="1">
    <citation type="submission" date="2011-11" db="EMBL/GenBank/DDBJ databases">
        <title>Escape from toxin-antitoxin mediated abortive infection can occur by recombination within a generalized transducing phage of Pectobacterium atrosepticum.</title>
        <authorList>
            <person name="Blower T.R."/>
            <person name="Evans T.J."/>
            <person name="Przybilski R."/>
            <person name="Fineran P.C."/>
            <person name="Salmond G.P.C."/>
        </authorList>
    </citation>
    <scope>NUCLEOTIDE SEQUENCE [LARGE SCALE GENOMIC DNA]</scope>
</reference>
<dbReference type="GeneID" id="14515208"/>
<sequence length="156" mass="18098">MPNLSKRKYPALNVTGTGKWFTGWDGLAFTQEQEDSYIRQWPKCNREYTFGSDGTNRRVEVGEHETRQLSLRFKSNEKGRSSAVAVFADKEGFEYKISFSSLELILRLLHWKRDPNTKYDVSETRIQGSGTWIEGTFMQIKRGQNYFIEPVEVGDV</sequence>
<dbReference type="Proteomes" id="UP000010999">
    <property type="component" value="Segment"/>
</dbReference>
<organism evidence="1 2">
    <name type="scientific">Pectobacterium phage phiTE</name>
    <dbReference type="NCBI Taxonomy" id="1116482"/>
    <lineage>
        <taxon>Viruses</taxon>
        <taxon>Duplodnaviria</taxon>
        <taxon>Heunggongvirae</taxon>
        <taxon>Uroviricota</taxon>
        <taxon>Caudoviricetes</taxon>
        <taxon>Vequintavirinae</taxon>
        <taxon>Certrevirus</taxon>
        <taxon>Certrevirus phiTE</taxon>
    </lineage>
</organism>
<reference evidence="1 2" key="2">
    <citation type="journal article" date="2012" name="PLoS Genet.">
        <title>Viral evasion of a bacterial suicide system by RNA-based molecular mimicry enables infectious altruism.</title>
        <authorList>
            <person name="Blower T.R."/>
            <person name="Evans T.J."/>
            <person name="Przybilski R."/>
            <person name="Fineran P.C."/>
            <person name="Salmond G.P."/>
        </authorList>
    </citation>
    <scope>NUCLEOTIDE SEQUENCE [LARGE SCALE GENOMIC DNA]</scope>
</reference>
<keyword evidence="2" id="KW-1185">Reference proteome</keyword>